<dbReference type="InterPro" id="IPR019080">
    <property type="entry name" value="YqaJ_viral_recombinase"/>
</dbReference>
<feature type="domain" description="PHD-type" evidence="5">
    <location>
        <begin position="450"/>
        <end position="508"/>
    </location>
</feature>
<keyword evidence="2 4" id="KW-0863">Zinc-finger</keyword>
<dbReference type="CDD" id="cd22343">
    <property type="entry name" value="PDDEXK_lambda_exonuclease-like"/>
    <property type="match status" value="1"/>
</dbReference>
<dbReference type="PROSITE" id="PS50966">
    <property type="entry name" value="ZF_SWIM"/>
    <property type="match status" value="1"/>
</dbReference>
<proteinExistence type="predicted"/>
<name>A0A9Q0YB84_HOLLE</name>
<dbReference type="PANTHER" id="PTHR47526:SF3">
    <property type="entry name" value="PHD-TYPE DOMAIN-CONTAINING PROTEIN"/>
    <property type="match status" value="1"/>
</dbReference>
<dbReference type="InterPro" id="IPR011335">
    <property type="entry name" value="Restrct_endonuc-II-like"/>
</dbReference>
<comment type="caution">
    <text evidence="7">The sequence shown here is derived from an EMBL/GenBank/DDBJ whole genome shotgun (WGS) entry which is preliminary data.</text>
</comment>
<evidence type="ECO:0000259" key="5">
    <source>
        <dbReference type="PROSITE" id="PS50016"/>
    </source>
</evidence>
<dbReference type="SMART" id="SM00249">
    <property type="entry name" value="PHD"/>
    <property type="match status" value="1"/>
</dbReference>
<sequence length="508" mass="58012">MKNYKSLEAHHFFRAGWVQTVFHHLTTSNNFIFKAYVKPSQRVTEKPHRPWVAVDKDGIVLSAHCDCMAGLGESCSHVAALLFKIEAAVRFGITSLACTDEPCKWNNFFVKDVECSPISGIQFNSNEALNKHKTSTERSTAKMAASSECEQTNFLFALSSCKTSQPVCLSNYHEFCSPFKDKNTYISDRLPTSFKLLFDANSVKLNEVELSEKCEAFISSLSISDDQINYLESITVNQAQDIVWHEQRIGRITASRVSDIMKTNFSNPSNSLLLNLTSHEVQNLNAPPLVRGRENEPKVFTLYEKEYLSCYHRDGSVTKVGMKLSKEYPWLGASADGLISCSCHGSCTVEIKCPYKFRENTSTEMINDCSSYLHPEGKLNRNHKFAEFIVQAKDKLIVDTIKRDDDFITQTISHLNEFWKKHIFPELVTGRLRTLLKEKEKIKYSVNLGELVCYCQKHWDQNDHSPSNQLIGCDSSNCPYKWIHLGCVRPRRKTVPKGIWYCKECRKK</sequence>
<evidence type="ECO:0000259" key="6">
    <source>
        <dbReference type="PROSITE" id="PS50966"/>
    </source>
</evidence>
<dbReference type="Proteomes" id="UP001152320">
    <property type="component" value="Unassembled WGS sequence"/>
</dbReference>
<dbReference type="PANTHER" id="PTHR47526">
    <property type="entry name" value="ATP-DEPENDENT DNA HELICASE"/>
    <property type="match status" value="1"/>
</dbReference>
<dbReference type="InterPro" id="IPR013083">
    <property type="entry name" value="Znf_RING/FYVE/PHD"/>
</dbReference>
<dbReference type="InterPro" id="IPR019787">
    <property type="entry name" value="Znf_PHD-finger"/>
</dbReference>
<accession>A0A9Q0YB84</accession>
<dbReference type="EMBL" id="JAIZAY010000461">
    <property type="protein sequence ID" value="KAJ8018294.1"/>
    <property type="molecule type" value="Genomic_DNA"/>
</dbReference>
<dbReference type="SUPFAM" id="SSF52980">
    <property type="entry name" value="Restriction endonuclease-like"/>
    <property type="match status" value="1"/>
</dbReference>
<evidence type="ECO:0000256" key="1">
    <source>
        <dbReference type="ARBA" id="ARBA00022723"/>
    </source>
</evidence>
<keyword evidence="1" id="KW-0479">Metal-binding</keyword>
<reference evidence="7" key="1">
    <citation type="submission" date="2021-10" db="EMBL/GenBank/DDBJ databases">
        <title>Tropical sea cucumber genome reveals ecological adaptation and Cuvierian tubules defense mechanism.</title>
        <authorList>
            <person name="Chen T."/>
        </authorList>
    </citation>
    <scope>NUCLEOTIDE SEQUENCE</scope>
    <source>
        <strain evidence="7">Nanhai2018</strain>
        <tissue evidence="7">Muscle</tissue>
    </source>
</reference>
<dbReference type="Gene3D" id="3.90.320.10">
    <property type="match status" value="1"/>
</dbReference>
<dbReference type="GO" id="GO:0008270">
    <property type="term" value="F:zinc ion binding"/>
    <property type="evidence" value="ECO:0007669"/>
    <property type="project" value="UniProtKB-KW"/>
</dbReference>
<dbReference type="InterPro" id="IPR011011">
    <property type="entry name" value="Znf_FYVE_PHD"/>
</dbReference>
<dbReference type="AlphaFoldDB" id="A0A9Q0YB84"/>
<evidence type="ECO:0000313" key="7">
    <source>
        <dbReference type="EMBL" id="KAJ8018294.1"/>
    </source>
</evidence>
<dbReference type="PROSITE" id="PS50016">
    <property type="entry name" value="ZF_PHD_2"/>
    <property type="match status" value="1"/>
</dbReference>
<dbReference type="Gene3D" id="3.30.40.10">
    <property type="entry name" value="Zinc/RING finger domain, C3HC4 (zinc finger)"/>
    <property type="match status" value="1"/>
</dbReference>
<dbReference type="InterPro" id="IPR007527">
    <property type="entry name" value="Znf_SWIM"/>
</dbReference>
<keyword evidence="8" id="KW-1185">Reference proteome</keyword>
<protein>
    <submittedName>
        <fullName evidence="7">Chromatin modification-related protein png2</fullName>
    </submittedName>
</protein>
<dbReference type="OrthoDB" id="10005682at2759"/>
<keyword evidence="3" id="KW-0862">Zinc</keyword>
<dbReference type="Pfam" id="PF09588">
    <property type="entry name" value="YqaJ"/>
    <property type="match status" value="1"/>
</dbReference>
<dbReference type="SUPFAM" id="SSF57903">
    <property type="entry name" value="FYVE/PHD zinc finger"/>
    <property type="match status" value="1"/>
</dbReference>
<dbReference type="InterPro" id="IPR011604">
    <property type="entry name" value="PDDEXK-like_dom_sf"/>
</dbReference>
<evidence type="ECO:0000256" key="3">
    <source>
        <dbReference type="ARBA" id="ARBA00022833"/>
    </source>
</evidence>
<gene>
    <name evidence="7" type="ORF">HOLleu_43790</name>
</gene>
<feature type="domain" description="SWIM-type" evidence="6">
    <location>
        <begin position="50"/>
        <end position="86"/>
    </location>
</feature>
<organism evidence="7 8">
    <name type="scientific">Holothuria leucospilota</name>
    <name type="common">Black long sea cucumber</name>
    <name type="synonym">Mertensiothuria leucospilota</name>
    <dbReference type="NCBI Taxonomy" id="206669"/>
    <lineage>
        <taxon>Eukaryota</taxon>
        <taxon>Metazoa</taxon>
        <taxon>Echinodermata</taxon>
        <taxon>Eleutherozoa</taxon>
        <taxon>Echinozoa</taxon>
        <taxon>Holothuroidea</taxon>
        <taxon>Aspidochirotacea</taxon>
        <taxon>Aspidochirotida</taxon>
        <taxon>Holothuriidae</taxon>
        <taxon>Holothuria</taxon>
    </lineage>
</organism>
<evidence type="ECO:0000256" key="4">
    <source>
        <dbReference type="PROSITE-ProRule" id="PRU00325"/>
    </source>
</evidence>
<evidence type="ECO:0000256" key="2">
    <source>
        <dbReference type="ARBA" id="ARBA00022771"/>
    </source>
</evidence>
<evidence type="ECO:0000313" key="8">
    <source>
        <dbReference type="Proteomes" id="UP001152320"/>
    </source>
</evidence>
<dbReference type="GO" id="GO:0006281">
    <property type="term" value="P:DNA repair"/>
    <property type="evidence" value="ECO:0007669"/>
    <property type="project" value="UniProtKB-ARBA"/>
</dbReference>
<dbReference type="InterPro" id="IPR001965">
    <property type="entry name" value="Znf_PHD"/>
</dbReference>